<name>A0A9X7V3Z2_9GAMM</name>
<dbReference type="InterPro" id="IPR010239">
    <property type="entry name" value="CHP02001"/>
</dbReference>
<dbReference type="RefSeq" id="WP_228345287.1">
    <property type="nucleotide sequence ID" value="NZ_CP046056.1"/>
</dbReference>
<sequence>MKKLSQVIALAGVMSAGLVGVQAVQAEVSASAAVANNYIFRGLLMGSGTPAVSGALDYAHDSGAYAGVWGTSGDTAAGDEYNVYFGFGGESGDFSYDVNVLGYVYPTTKIDLGQFVELTASVGFSGLGLSLTVPVADDKNAMGGEDYLYAKLSYGYDKFGVVIGNQTADAASEYTHVDLSYQYNDNIAFGVSKIVDGDISQRALFQVSYSLPIEL</sequence>
<keyword evidence="3" id="KW-1185">Reference proteome</keyword>
<dbReference type="GO" id="GO:0016301">
    <property type="term" value="F:kinase activity"/>
    <property type="evidence" value="ECO:0007669"/>
    <property type="project" value="UniProtKB-KW"/>
</dbReference>
<evidence type="ECO:0000256" key="1">
    <source>
        <dbReference type="SAM" id="SignalP"/>
    </source>
</evidence>
<proteinExistence type="predicted"/>
<keyword evidence="2" id="KW-0808">Transferase</keyword>
<dbReference type="Pfam" id="PF09694">
    <property type="entry name" value="Gcw_chp"/>
    <property type="match status" value="1"/>
</dbReference>
<gene>
    <name evidence="2" type="ORF">GJQ55_12385</name>
</gene>
<reference evidence="2 3" key="1">
    <citation type="submission" date="2019-11" db="EMBL/GenBank/DDBJ databases">
        <title>Venatorbacter sp. nov. a predator of Campylobacter and other Gram-negative bacteria.</title>
        <authorList>
            <person name="Saeedi A."/>
            <person name="Cummings N.J."/>
            <person name="Connerton I.F."/>
            <person name="Connerton P.L."/>
        </authorList>
    </citation>
    <scope>NUCLEOTIDE SEQUENCE [LARGE SCALE GENOMIC DNA]</scope>
    <source>
        <strain evidence="2">XL5</strain>
    </source>
</reference>
<organism evidence="2 3">
    <name type="scientific">Venatoribacter cucullus</name>
    <dbReference type="NCBI Taxonomy" id="2661630"/>
    <lineage>
        <taxon>Bacteria</taxon>
        <taxon>Pseudomonadati</taxon>
        <taxon>Pseudomonadota</taxon>
        <taxon>Gammaproteobacteria</taxon>
        <taxon>Oceanospirillales</taxon>
        <taxon>Oceanospirillaceae</taxon>
        <taxon>Venatoribacter</taxon>
    </lineage>
</organism>
<dbReference type="EMBL" id="CP046056">
    <property type="protein sequence ID" value="QQD25219.1"/>
    <property type="molecule type" value="Genomic_DNA"/>
</dbReference>
<dbReference type="Proteomes" id="UP000596074">
    <property type="component" value="Chromosome"/>
</dbReference>
<accession>A0A9X7V3Z2</accession>
<dbReference type="AlphaFoldDB" id="A0A9X7V3Z2"/>
<dbReference type="KEGG" id="vcw:GJQ55_12385"/>
<evidence type="ECO:0000313" key="2">
    <source>
        <dbReference type="EMBL" id="QQD25219.1"/>
    </source>
</evidence>
<feature type="chain" id="PRO_5040763955" evidence="1">
    <location>
        <begin position="27"/>
        <end position="215"/>
    </location>
</feature>
<feature type="signal peptide" evidence="1">
    <location>
        <begin position="1"/>
        <end position="26"/>
    </location>
</feature>
<keyword evidence="2" id="KW-0418">Kinase</keyword>
<dbReference type="NCBIfam" id="TIGR02001">
    <property type="entry name" value="gcw_chp"/>
    <property type="match status" value="1"/>
</dbReference>
<keyword evidence="1" id="KW-0732">Signal</keyword>
<evidence type="ECO:0000313" key="3">
    <source>
        <dbReference type="Proteomes" id="UP000596074"/>
    </source>
</evidence>
<protein>
    <submittedName>
        <fullName evidence="2">Histidine kinase</fullName>
    </submittedName>
</protein>